<dbReference type="AlphaFoldDB" id="A0A3B1DJA7"/>
<reference evidence="1" key="1">
    <citation type="submission" date="2018-06" db="EMBL/GenBank/DDBJ databases">
        <authorList>
            <person name="Zhirakovskaya E."/>
        </authorList>
    </citation>
    <scope>NUCLEOTIDE SEQUENCE</scope>
</reference>
<accession>A0A3B1DJA7</accession>
<proteinExistence type="predicted"/>
<gene>
    <name evidence="1" type="ORF">MNBD_PLANCTO03-1339</name>
</gene>
<evidence type="ECO:0008006" key="2">
    <source>
        <dbReference type="Google" id="ProtNLM"/>
    </source>
</evidence>
<feature type="non-terminal residue" evidence="1">
    <location>
        <position position="1"/>
    </location>
</feature>
<dbReference type="PANTHER" id="PTHR38133:SF1">
    <property type="entry name" value="SLR1429 PROTEIN"/>
    <property type="match status" value="1"/>
</dbReference>
<name>A0A3B1DJA7_9ZZZZ</name>
<dbReference type="PANTHER" id="PTHR38133">
    <property type="entry name" value="SLR1429 PROTEIN"/>
    <property type="match status" value="1"/>
</dbReference>
<sequence>AEVAGVLASATIMGRSDRAYSTSLQFVGIPEDIWKAAAETMAGEAIYTASLLSGEVPDRVDSLFVALGSSLVPRAEDVKLSCTCGHTAGWCKHACTLVAIVADKIEERPFLLFELRSQRGEALLEAIRAQGSGSVVTAVASPVYEAHVPEAPSARGLPLAECLDTFWDAGPELDSIVTPIEPPTVSHPLLRRLGPSPFKEWRFPLVGLLATCYEVMGEANLDQEEEG</sequence>
<dbReference type="EMBL" id="UOGK01000705">
    <property type="protein sequence ID" value="VAX42519.1"/>
    <property type="molecule type" value="Genomic_DNA"/>
</dbReference>
<organism evidence="1">
    <name type="scientific">hydrothermal vent metagenome</name>
    <dbReference type="NCBI Taxonomy" id="652676"/>
    <lineage>
        <taxon>unclassified sequences</taxon>
        <taxon>metagenomes</taxon>
        <taxon>ecological metagenomes</taxon>
    </lineage>
</organism>
<protein>
    <recommendedName>
        <fullName evidence="2">SWIM-type domain-containing protein</fullName>
    </recommendedName>
</protein>
<evidence type="ECO:0000313" key="1">
    <source>
        <dbReference type="EMBL" id="VAX42519.1"/>
    </source>
</evidence>